<reference evidence="3 4" key="1">
    <citation type="journal article" date="2017" name="Int. J. Syst. Evol. Microbiol.">
        <title>Mucilaginibacterpsychrotolerans sp. nov., isolated from peatlands.</title>
        <authorList>
            <person name="Deng Y."/>
            <person name="Shen L."/>
            <person name="Xu B."/>
            <person name="Liu Y."/>
            <person name="Gu Z."/>
            <person name="Liu H."/>
            <person name="Zhou Y."/>
        </authorList>
    </citation>
    <scope>NUCLEOTIDE SEQUENCE [LARGE SCALE GENOMIC DNA]</scope>
    <source>
        <strain evidence="3 4">NH7-4</strain>
    </source>
</reference>
<dbReference type="RefSeq" id="WP_133234681.1">
    <property type="nucleotide sequence ID" value="NZ_SOZE01000029.1"/>
</dbReference>
<proteinExistence type="predicted"/>
<keyword evidence="2" id="KW-0732">Signal</keyword>
<feature type="signal peptide" evidence="2">
    <location>
        <begin position="1"/>
        <end position="23"/>
    </location>
</feature>
<evidence type="ECO:0000256" key="2">
    <source>
        <dbReference type="SAM" id="SignalP"/>
    </source>
</evidence>
<comment type="caution">
    <text evidence="3">The sequence shown here is derived from an EMBL/GenBank/DDBJ whole genome shotgun (WGS) entry which is preliminary data.</text>
</comment>
<evidence type="ECO:0000313" key="4">
    <source>
        <dbReference type="Proteomes" id="UP000297540"/>
    </source>
</evidence>
<dbReference type="Proteomes" id="UP000297540">
    <property type="component" value="Unassembled WGS sequence"/>
</dbReference>
<feature type="region of interest" description="Disordered" evidence="1">
    <location>
        <begin position="44"/>
        <end position="68"/>
    </location>
</feature>
<gene>
    <name evidence="3" type="ORF">E2R66_21635</name>
</gene>
<dbReference type="EMBL" id="SOZE01000029">
    <property type="protein sequence ID" value="TFF34553.1"/>
    <property type="molecule type" value="Genomic_DNA"/>
</dbReference>
<sequence>MITQIRFRLLFLIILAASGNSWAFTRVKKNPPGVAATKHLKNKVEPKRSRAMTDTPLTRRPAPPANPLGRSITLPAADVIIHFNDKGQLTGELPQILPASKKLGFQVSGLKDPAVAYAQMLKDRATEAVKTLNLIIADANKEAFLQKLYEISDAQLKAVRDACIAIAANPTIAPSAPNDKYTLNITPNPNYYTVKLSPSSATPVSMPMNTTTGTQPSMLTNGNSMTITLSLENAYKKMVWDWYYNKKGDFKPLDPSDQTLWASLKQEEKKLLAEVNDLMTNKPARTYEKLKAYLETIKAERQKVQGLVGRIDAAVSSKLKNNQDWLLEWLWYQNTTTPQLNPFKFVATSSLGQEPDTSDNPGLRLKIQTRENVIKNMDTKNPNLTVSDHWVSDIDGFRKTLTANTLAYKNYQILSAANEKSKADFAQTTTNLNEALFFVTVEAPVKKVIWMRHHDAADGNEIMNVDQATEYLEDEKLVILTHNLATGEKSEVSLSYSDIKTNNSFIGDLFLEATSMINTSQFTHGGREQDPRINGIAALLDAEIGGLGDDVKNLKGLDVYLDYLLKQTNVEQEIQPVTDQAPVYHSEKQQAPQVSGNKAAAYTVKTVKTDAGSNAGGTAPSGVTTTTSTSAATTTTVTAAAAGKSASTMPVDTFKFRVNKKYRIFPMAGIAFNTSNFTNVAPGSDGNSPGKQTSESISHFFVGIKVFIEKTDIRNTRFFLNSDAEGNSLFWSRTHFDAAFEIGSPLNNLYFGGGFDLWPGFGLNVGCVLNKYNYNLYANGQNTVSQSLYRPGVYLGVSTDVAVVAELFKLLNIGK</sequence>
<evidence type="ECO:0000313" key="3">
    <source>
        <dbReference type="EMBL" id="TFF34553.1"/>
    </source>
</evidence>
<protein>
    <submittedName>
        <fullName evidence="3">Uncharacterized protein</fullName>
    </submittedName>
</protein>
<feature type="chain" id="PRO_5021327776" evidence="2">
    <location>
        <begin position="24"/>
        <end position="815"/>
    </location>
</feature>
<keyword evidence="4" id="KW-1185">Reference proteome</keyword>
<dbReference type="AlphaFoldDB" id="A0A4Y8S6A5"/>
<organism evidence="3 4">
    <name type="scientific">Mucilaginibacter psychrotolerans</name>
    <dbReference type="NCBI Taxonomy" id="1524096"/>
    <lineage>
        <taxon>Bacteria</taxon>
        <taxon>Pseudomonadati</taxon>
        <taxon>Bacteroidota</taxon>
        <taxon>Sphingobacteriia</taxon>
        <taxon>Sphingobacteriales</taxon>
        <taxon>Sphingobacteriaceae</taxon>
        <taxon>Mucilaginibacter</taxon>
    </lineage>
</organism>
<dbReference type="OrthoDB" id="681136at2"/>
<name>A0A4Y8S6A5_9SPHI</name>
<accession>A0A4Y8S6A5</accession>
<evidence type="ECO:0000256" key="1">
    <source>
        <dbReference type="SAM" id="MobiDB-lite"/>
    </source>
</evidence>